<sequence length="96" mass="10265">MRWAMPSGGHIEAVDGTLQPVQDTDTRVDPLAQREHTEWHVATSMTDSASVGTRRPSIADPPVRRTESLGNAFAFGISSSGGHAFSSTFGEGSKHE</sequence>
<comment type="caution">
    <text evidence="2">The sequence shown here is derived from an EMBL/GenBank/DDBJ whole genome shotgun (WGS) entry which is preliminary data.</text>
</comment>
<organism evidence="2 3">
    <name type="scientific">Synchytrium endobioticum</name>
    <dbReference type="NCBI Taxonomy" id="286115"/>
    <lineage>
        <taxon>Eukaryota</taxon>
        <taxon>Fungi</taxon>
        <taxon>Fungi incertae sedis</taxon>
        <taxon>Chytridiomycota</taxon>
        <taxon>Chytridiomycota incertae sedis</taxon>
        <taxon>Chytridiomycetes</taxon>
        <taxon>Synchytriales</taxon>
        <taxon>Synchytriaceae</taxon>
        <taxon>Synchytrium</taxon>
    </lineage>
</organism>
<feature type="region of interest" description="Disordered" evidence="1">
    <location>
        <begin position="42"/>
        <end position="64"/>
    </location>
</feature>
<name>A0A507CMY0_9FUNG</name>
<dbReference type="Proteomes" id="UP000320475">
    <property type="component" value="Unassembled WGS sequence"/>
</dbReference>
<reference evidence="2 3" key="1">
    <citation type="journal article" date="2019" name="Sci. Rep.">
        <title>Comparative genomics of chytrid fungi reveal insights into the obligate biotrophic and pathogenic lifestyle of Synchytrium endobioticum.</title>
        <authorList>
            <person name="van de Vossenberg B.T.L.H."/>
            <person name="Warris S."/>
            <person name="Nguyen H.D.T."/>
            <person name="van Gent-Pelzer M.P.E."/>
            <person name="Joly D.L."/>
            <person name="van de Geest H.C."/>
            <person name="Bonants P.J.M."/>
            <person name="Smith D.S."/>
            <person name="Levesque C.A."/>
            <person name="van der Lee T.A.J."/>
        </authorList>
    </citation>
    <scope>NUCLEOTIDE SEQUENCE [LARGE SCALE GENOMIC DNA]</scope>
    <source>
        <strain evidence="2 3">LEV6574</strain>
    </source>
</reference>
<dbReference type="AlphaFoldDB" id="A0A507CMY0"/>
<evidence type="ECO:0000256" key="1">
    <source>
        <dbReference type="SAM" id="MobiDB-lite"/>
    </source>
</evidence>
<feature type="region of interest" description="Disordered" evidence="1">
    <location>
        <begin position="1"/>
        <end position="25"/>
    </location>
</feature>
<proteinExistence type="predicted"/>
<dbReference type="VEuPathDB" id="FungiDB:SeMB42_g03109"/>
<dbReference type="EMBL" id="QEAM01000390">
    <property type="protein sequence ID" value="TPX40403.1"/>
    <property type="molecule type" value="Genomic_DNA"/>
</dbReference>
<feature type="compositionally biased region" description="Polar residues" evidence="1">
    <location>
        <begin position="77"/>
        <end position="90"/>
    </location>
</feature>
<evidence type="ECO:0000313" key="3">
    <source>
        <dbReference type="Proteomes" id="UP000320475"/>
    </source>
</evidence>
<accession>A0A507CMY0</accession>
<protein>
    <submittedName>
        <fullName evidence="2">Uncharacterized protein</fullName>
    </submittedName>
</protein>
<gene>
    <name evidence="2" type="ORF">SeLEV6574_g06625</name>
</gene>
<feature type="region of interest" description="Disordered" evidence="1">
    <location>
        <begin position="77"/>
        <end position="96"/>
    </location>
</feature>
<evidence type="ECO:0000313" key="2">
    <source>
        <dbReference type="EMBL" id="TPX40403.1"/>
    </source>
</evidence>